<evidence type="ECO:0000259" key="2">
    <source>
        <dbReference type="PROSITE" id="PS50006"/>
    </source>
</evidence>
<protein>
    <recommendedName>
        <fullName evidence="2">FHA domain-containing protein</fullName>
    </recommendedName>
</protein>
<dbReference type="Proteomes" id="UP001230188">
    <property type="component" value="Unassembled WGS sequence"/>
</dbReference>
<organism evidence="3 4">
    <name type="scientific">Chrysophaeum taylorii</name>
    <dbReference type="NCBI Taxonomy" id="2483200"/>
    <lineage>
        <taxon>Eukaryota</taxon>
        <taxon>Sar</taxon>
        <taxon>Stramenopiles</taxon>
        <taxon>Ochrophyta</taxon>
        <taxon>Pelagophyceae</taxon>
        <taxon>Pelagomonadales</taxon>
        <taxon>Pelagomonadaceae</taxon>
        <taxon>Chrysophaeum</taxon>
    </lineage>
</organism>
<dbReference type="PROSITE" id="PS50006">
    <property type="entry name" value="FHA_DOMAIN"/>
    <property type="match status" value="1"/>
</dbReference>
<dbReference type="InterPro" id="IPR050923">
    <property type="entry name" value="Cell_Proc_Reg/RNA_Proc"/>
</dbReference>
<reference evidence="3" key="1">
    <citation type="submission" date="2023-01" db="EMBL/GenBank/DDBJ databases">
        <title>Metagenome sequencing of chrysophaentin producing Chrysophaeum taylorii.</title>
        <authorList>
            <person name="Davison J."/>
            <person name="Bewley C."/>
        </authorList>
    </citation>
    <scope>NUCLEOTIDE SEQUENCE</scope>
    <source>
        <strain evidence="3">NIES-1699</strain>
    </source>
</reference>
<keyword evidence="4" id="KW-1185">Reference proteome</keyword>
<dbReference type="Pfam" id="PF00498">
    <property type="entry name" value="FHA"/>
    <property type="match status" value="1"/>
</dbReference>
<comment type="caution">
    <text evidence="3">The sequence shown here is derived from an EMBL/GenBank/DDBJ whole genome shotgun (WGS) entry which is preliminary data.</text>
</comment>
<evidence type="ECO:0000313" key="3">
    <source>
        <dbReference type="EMBL" id="KAJ8599829.1"/>
    </source>
</evidence>
<evidence type="ECO:0000313" key="4">
    <source>
        <dbReference type="Proteomes" id="UP001230188"/>
    </source>
</evidence>
<name>A0AAD7U8I7_9STRA</name>
<dbReference type="SUPFAM" id="SSF49879">
    <property type="entry name" value="SMAD/FHA domain"/>
    <property type="match status" value="1"/>
</dbReference>
<evidence type="ECO:0000256" key="1">
    <source>
        <dbReference type="SAM" id="Coils"/>
    </source>
</evidence>
<dbReference type="Gene3D" id="2.60.200.20">
    <property type="match status" value="1"/>
</dbReference>
<dbReference type="PANTHER" id="PTHR23308">
    <property type="entry name" value="NUCLEAR INHIBITOR OF PROTEIN PHOSPHATASE-1"/>
    <property type="match status" value="1"/>
</dbReference>
<keyword evidence="1" id="KW-0175">Coiled coil</keyword>
<dbReference type="InterPro" id="IPR008984">
    <property type="entry name" value="SMAD_FHA_dom_sf"/>
</dbReference>
<dbReference type="InterPro" id="IPR000253">
    <property type="entry name" value="FHA_dom"/>
</dbReference>
<accession>A0AAD7U8I7</accession>
<gene>
    <name evidence="3" type="ORF">CTAYLR_010573</name>
</gene>
<feature type="domain" description="FHA" evidence="2">
    <location>
        <begin position="98"/>
        <end position="150"/>
    </location>
</feature>
<dbReference type="SMART" id="SM00240">
    <property type="entry name" value="FHA"/>
    <property type="match status" value="1"/>
</dbReference>
<proteinExistence type="predicted"/>
<sequence length="194" mass="22303">MESLICELEALKERLEGQRVALFARREETDKTESALADVESAIRDLRREMSKLRVAREKVRAAQLELPTWIVPGFGILEIWKEGEILKKIELKGKEFFVLGRKDSDLVLDHASVSRHHVVLLHGTYEDRTGWFAKDLGSAHGTFLDGERITEIRSIPEPSILRVAKSTREYRIRMDDHLPLPSQQGFVEQNEKT</sequence>
<dbReference type="AlphaFoldDB" id="A0AAD7U8I7"/>
<dbReference type="EMBL" id="JAQMWT010000539">
    <property type="protein sequence ID" value="KAJ8599829.1"/>
    <property type="molecule type" value="Genomic_DNA"/>
</dbReference>
<feature type="coiled-coil region" evidence="1">
    <location>
        <begin position="1"/>
        <end position="66"/>
    </location>
</feature>